<dbReference type="RefSeq" id="WP_015812849.1">
    <property type="nucleotide sequence ID" value="NC_013037.1"/>
</dbReference>
<dbReference type="AlphaFoldDB" id="C6VSW0"/>
<dbReference type="KEGG" id="dfe:Dfer_3395"/>
<reference evidence="1 2" key="1">
    <citation type="journal article" date="2009" name="Stand. Genomic Sci.">
        <title>Complete genome sequence of Dyadobacter fermentans type strain (NS114).</title>
        <authorList>
            <person name="Lang E."/>
            <person name="Lapidus A."/>
            <person name="Chertkov O."/>
            <person name="Brettin T."/>
            <person name="Detter J.C."/>
            <person name="Han C."/>
            <person name="Copeland A."/>
            <person name="Glavina Del Rio T."/>
            <person name="Nolan M."/>
            <person name="Chen F."/>
            <person name="Lucas S."/>
            <person name="Tice H."/>
            <person name="Cheng J.F."/>
            <person name="Land M."/>
            <person name="Hauser L."/>
            <person name="Chang Y.J."/>
            <person name="Jeffries C.D."/>
            <person name="Kopitz M."/>
            <person name="Bruce D."/>
            <person name="Goodwin L."/>
            <person name="Pitluck S."/>
            <person name="Ovchinnikova G."/>
            <person name="Pati A."/>
            <person name="Ivanova N."/>
            <person name="Mavrommatis K."/>
            <person name="Chen A."/>
            <person name="Palaniappan K."/>
            <person name="Chain P."/>
            <person name="Bristow J."/>
            <person name="Eisen J.A."/>
            <person name="Markowitz V."/>
            <person name="Hugenholtz P."/>
            <person name="Goker M."/>
            <person name="Rohde M."/>
            <person name="Kyrpides N.C."/>
            <person name="Klenk H.P."/>
        </authorList>
    </citation>
    <scope>NUCLEOTIDE SEQUENCE [LARGE SCALE GENOMIC DNA]</scope>
    <source>
        <strain evidence="2">ATCC 700827 / DSM 18053 / CIP 107007 / KCTC 52180 / NS114</strain>
    </source>
</reference>
<dbReference type="Pfam" id="PF22028">
    <property type="entry name" value="DUF6934"/>
    <property type="match status" value="1"/>
</dbReference>
<dbReference type="eggNOG" id="ENOG5032VDA">
    <property type="taxonomic scope" value="Bacteria"/>
</dbReference>
<accession>C6VSW0</accession>
<sequence length="147" mass="16828">MNLEKYDLNFDDDHFTFRFISDGPRGKIQKIVVFTELVGTDNYYNLSFGDWNEFTQKLDDTIISNNLDTPKILSTVAFVAESFLAKRPGAVIFAAGNSAARNRLYRISIAKHLAEINSRFVVRGSCNKKWQSFKKGVSYDAFLLFHK</sequence>
<protein>
    <submittedName>
        <fullName evidence="1">Uncharacterized protein</fullName>
    </submittedName>
</protein>
<dbReference type="EMBL" id="CP001619">
    <property type="protein sequence ID" value="ACT94605.1"/>
    <property type="molecule type" value="Genomic_DNA"/>
</dbReference>
<organism evidence="1 2">
    <name type="scientific">Dyadobacter fermentans (strain ATCC 700827 / DSM 18053 / CIP 107007 / KCTC 52180 / NS114)</name>
    <dbReference type="NCBI Taxonomy" id="471854"/>
    <lineage>
        <taxon>Bacteria</taxon>
        <taxon>Pseudomonadati</taxon>
        <taxon>Bacteroidota</taxon>
        <taxon>Cytophagia</taxon>
        <taxon>Cytophagales</taxon>
        <taxon>Spirosomataceae</taxon>
        <taxon>Dyadobacter</taxon>
    </lineage>
</organism>
<evidence type="ECO:0000313" key="2">
    <source>
        <dbReference type="Proteomes" id="UP000002011"/>
    </source>
</evidence>
<keyword evidence="2" id="KW-1185">Reference proteome</keyword>
<dbReference type="OrthoDB" id="1343312at2"/>
<dbReference type="HOGENOM" id="CLU_141543_0_0_10"/>
<evidence type="ECO:0000313" key="1">
    <source>
        <dbReference type="EMBL" id="ACT94605.1"/>
    </source>
</evidence>
<dbReference type="Proteomes" id="UP000002011">
    <property type="component" value="Chromosome"/>
</dbReference>
<proteinExistence type="predicted"/>
<dbReference type="InterPro" id="IPR053865">
    <property type="entry name" value="DUF6934"/>
</dbReference>
<gene>
    <name evidence="1" type="ordered locus">Dfer_3395</name>
</gene>
<name>C6VSW0_DYAFD</name>